<comment type="caution">
    <text evidence="2">The sequence shown here is derived from an EMBL/GenBank/DDBJ whole genome shotgun (WGS) entry which is preliminary data.</text>
</comment>
<protein>
    <recommendedName>
        <fullName evidence="4">GIY-YIG domain-containing protein</fullName>
    </recommendedName>
</protein>
<evidence type="ECO:0000313" key="2">
    <source>
        <dbReference type="EMBL" id="EFH84771.1"/>
    </source>
</evidence>
<evidence type="ECO:0008006" key="4">
    <source>
        <dbReference type="Google" id="ProtNLM"/>
    </source>
</evidence>
<evidence type="ECO:0000256" key="1">
    <source>
        <dbReference type="SAM" id="MobiDB-lite"/>
    </source>
</evidence>
<reference evidence="2 3" key="1">
    <citation type="journal article" date="2011" name="Stand. Genomic Sci.">
        <title>Non-contiguous finished genome sequence and contextual data of the filamentous soil bacterium Ktedonobacter racemifer type strain (SOSP1-21).</title>
        <authorList>
            <person name="Chang Y.J."/>
            <person name="Land M."/>
            <person name="Hauser L."/>
            <person name="Chertkov O."/>
            <person name="Del Rio T.G."/>
            <person name="Nolan M."/>
            <person name="Copeland A."/>
            <person name="Tice H."/>
            <person name="Cheng J.F."/>
            <person name="Lucas S."/>
            <person name="Han C."/>
            <person name="Goodwin L."/>
            <person name="Pitluck S."/>
            <person name="Ivanova N."/>
            <person name="Ovchinikova G."/>
            <person name="Pati A."/>
            <person name="Chen A."/>
            <person name="Palaniappan K."/>
            <person name="Mavromatis K."/>
            <person name="Liolios K."/>
            <person name="Brettin T."/>
            <person name="Fiebig A."/>
            <person name="Rohde M."/>
            <person name="Abt B."/>
            <person name="Goker M."/>
            <person name="Detter J.C."/>
            <person name="Woyke T."/>
            <person name="Bristow J."/>
            <person name="Eisen J.A."/>
            <person name="Markowitz V."/>
            <person name="Hugenholtz P."/>
            <person name="Kyrpides N.C."/>
            <person name="Klenk H.P."/>
            <person name="Lapidus A."/>
        </authorList>
    </citation>
    <scope>NUCLEOTIDE SEQUENCE [LARGE SCALE GENOMIC DNA]</scope>
    <source>
        <strain evidence="3">DSM 44963</strain>
    </source>
</reference>
<proteinExistence type="predicted"/>
<name>D6TX38_KTERA</name>
<dbReference type="Proteomes" id="UP000004508">
    <property type="component" value="Unassembled WGS sequence"/>
</dbReference>
<sequence length="226" mass="25839">MKFLTSNWCGLSWSSWQPFSDPLTFRQLPAMPGLYRIRAVGIEELFYIGETGRNLRERLGDLRRNTMRAEMPFNDPHTAAPSLWAWRHAENLHFECSAAPITLADDTEEARKRREGLEFCLLWQYRLEYGSSTRCNHGRFHPRYTKSTESKKNTRGSRLPDDDSDNPAGGKCFPPLSLVATPSEANWMGLQWSVPSHFTQTALREAPTLQGVYKIFDSDTSSLSSM</sequence>
<dbReference type="STRING" id="485913.Krac_5876"/>
<gene>
    <name evidence="2" type="ORF">Krac_5876</name>
</gene>
<dbReference type="AlphaFoldDB" id="D6TX38"/>
<dbReference type="EMBL" id="ADVG01000003">
    <property type="protein sequence ID" value="EFH84771.1"/>
    <property type="molecule type" value="Genomic_DNA"/>
</dbReference>
<organism evidence="2 3">
    <name type="scientific">Ktedonobacter racemifer DSM 44963</name>
    <dbReference type="NCBI Taxonomy" id="485913"/>
    <lineage>
        <taxon>Bacteria</taxon>
        <taxon>Bacillati</taxon>
        <taxon>Chloroflexota</taxon>
        <taxon>Ktedonobacteria</taxon>
        <taxon>Ktedonobacterales</taxon>
        <taxon>Ktedonobacteraceae</taxon>
        <taxon>Ktedonobacter</taxon>
    </lineage>
</organism>
<dbReference type="InParanoid" id="D6TX38"/>
<dbReference type="eggNOG" id="ENOG50332XB">
    <property type="taxonomic scope" value="Bacteria"/>
</dbReference>
<accession>D6TX38</accession>
<keyword evidence="3" id="KW-1185">Reference proteome</keyword>
<evidence type="ECO:0000313" key="3">
    <source>
        <dbReference type="Proteomes" id="UP000004508"/>
    </source>
</evidence>
<feature type="region of interest" description="Disordered" evidence="1">
    <location>
        <begin position="140"/>
        <end position="174"/>
    </location>
</feature>